<dbReference type="InterPro" id="IPR000477">
    <property type="entry name" value="RT_dom"/>
</dbReference>
<dbReference type="PANTHER" id="PTHR31635:SF196">
    <property type="entry name" value="REVERSE TRANSCRIPTASE DOMAIN-CONTAINING PROTEIN-RELATED"/>
    <property type="match status" value="1"/>
</dbReference>
<evidence type="ECO:0000313" key="3">
    <source>
        <dbReference type="EMBL" id="GEU39476.1"/>
    </source>
</evidence>
<dbReference type="EMBL" id="BKCJ010001178">
    <property type="protein sequence ID" value="GEU39476.1"/>
    <property type="molecule type" value="Genomic_DNA"/>
</dbReference>
<feature type="domain" description="Retrotransposon gag" evidence="2">
    <location>
        <begin position="645"/>
        <end position="705"/>
    </location>
</feature>
<dbReference type="AlphaFoldDB" id="A0A6L2JR39"/>
<protein>
    <submittedName>
        <fullName evidence="3">RNA-directed DNA polymerase, eukaryota, reverse transcriptase zinc-binding domain protein</fullName>
    </submittedName>
</protein>
<dbReference type="CDD" id="cd01650">
    <property type="entry name" value="RT_nLTR_like"/>
    <property type="match status" value="1"/>
</dbReference>
<dbReference type="Pfam" id="PF03732">
    <property type="entry name" value="Retrotrans_gag"/>
    <property type="match status" value="1"/>
</dbReference>
<keyword evidence="3" id="KW-0808">Transferase</keyword>
<gene>
    <name evidence="3" type="ORF">Tci_011454</name>
</gene>
<sequence>MATVIYATGFNDVETLKGVFESLKFGHYIADSPRVSLYRVARLLQDKLKAGELAKDKIQAEEGQMFGFCRFIKVSNSKTVIDSLSNVWIGKLRLHDNVARFDRKVAVKPSHAHVNVVSHAVNNNCNVSQATKANSYVNVAKASFNSGEKPSSKDQVDERLIWLEIEGVHIRAWNNEIFSHICSRWGDALFMNGSDRELSSWTPTYVGNDCESDDEGTMGNFDQHQDKASVENDDESVAVVDGRFQVLCKLDGLLFMLLNLNQSGLDMDGFQDLVIDTWKNDGIVESNILILLKKKLQNLKQVIRNWVATKKVESQKLQKDHQHRLSIIDAKVHKGDANKEDFINRKILANRLRTVIGSCISSVQSAFIQGRNILDGPLILNKFLSWYRDRKKELMVFKVDFEKAFDSLRWDFLDLFMEKLGFGLKWCSWINGCLRNARSSVLVNGSLTAEFELFKGLRQGDPLSPFLFILAMEGLHAFTCKAEMLGLFKGAYIGWDNMNISHLMYADAFCSWRTILSSISSLKQNGIDLISFSTRKIRNGESTRRRVPNIVEPEIRTIEEVVPMADRTMEELLQASTEGYGEAIVILEILAEIFEIKTNLLQLVQTNKFHGFERDNPHTHISNFKRMASTLKYRDVPNDAIKLMLFLYSLEGAARIWYDKEPPNSILTWDDLVKKFVNQFFPPSKTTHLKNEISRFTQRFEETFGEA</sequence>
<dbReference type="PANTHER" id="PTHR31635">
    <property type="entry name" value="REVERSE TRANSCRIPTASE DOMAIN-CONTAINING PROTEIN-RELATED"/>
    <property type="match status" value="1"/>
</dbReference>
<keyword evidence="3" id="KW-0695">RNA-directed DNA polymerase</keyword>
<name>A0A6L2JR39_TANCI</name>
<dbReference type="InterPro" id="IPR043502">
    <property type="entry name" value="DNA/RNA_pol_sf"/>
</dbReference>
<accession>A0A6L2JR39</accession>
<reference evidence="3" key="1">
    <citation type="journal article" date="2019" name="Sci. Rep.">
        <title>Draft genome of Tanacetum cinerariifolium, the natural source of mosquito coil.</title>
        <authorList>
            <person name="Yamashiro T."/>
            <person name="Shiraishi A."/>
            <person name="Satake H."/>
            <person name="Nakayama K."/>
        </authorList>
    </citation>
    <scope>NUCLEOTIDE SEQUENCE</scope>
</reference>
<organism evidence="3">
    <name type="scientific">Tanacetum cinerariifolium</name>
    <name type="common">Dalmatian daisy</name>
    <name type="synonym">Chrysanthemum cinerariifolium</name>
    <dbReference type="NCBI Taxonomy" id="118510"/>
    <lineage>
        <taxon>Eukaryota</taxon>
        <taxon>Viridiplantae</taxon>
        <taxon>Streptophyta</taxon>
        <taxon>Embryophyta</taxon>
        <taxon>Tracheophyta</taxon>
        <taxon>Spermatophyta</taxon>
        <taxon>Magnoliopsida</taxon>
        <taxon>eudicotyledons</taxon>
        <taxon>Gunneridae</taxon>
        <taxon>Pentapetalae</taxon>
        <taxon>asterids</taxon>
        <taxon>campanulids</taxon>
        <taxon>Asterales</taxon>
        <taxon>Asteraceae</taxon>
        <taxon>Asteroideae</taxon>
        <taxon>Anthemideae</taxon>
        <taxon>Anthemidinae</taxon>
        <taxon>Tanacetum</taxon>
    </lineage>
</organism>
<dbReference type="GO" id="GO:0003964">
    <property type="term" value="F:RNA-directed DNA polymerase activity"/>
    <property type="evidence" value="ECO:0007669"/>
    <property type="project" value="UniProtKB-KW"/>
</dbReference>
<evidence type="ECO:0000259" key="2">
    <source>
        <dbReference type="Pfam" id="PF03732"/>
    </source>
</evidence>
<dbReference type="Pfam" id="PF00078">
    <property type="entry name" value="RVT_1"/>
    <property type="match status" value="1"/>
</dbReference>
<proteinExistence type="predicted"/>
<evidence type="ECO:0000259" key="1">
    <source>
        <dbReference type="Pfam" id="PF00078"/>
    </source>
</evidence>
<keyword evidence="3" id="KW-0548">Nucleotidyltransferase</keyword>
<comment type="caution">
    <text evidence="3">The sequence shown here is derived from an EMBL/GenBank/DDBJ whole genome shotgun (WGS) entry which is preliminary data.</text>
</comment>
<dbReference type="InterPro" id="IPR005162">
    <property type="entry name" value="Retrotrans_gag_dom"/>
</dbReference>
<feature type="domain" description="Reverse transcriptase" evidence="1">
    <location>
        <begin position="346"/>
        <end position="507"/>
    </location>
</feature>
<dbReference type="SUPFAM" id="SSF56672">
    <property type="entry name" value="DNA/RNA polymerases"/>
    <property type="match status" value="1"/>
</dbReference>